<dbReference type="PROSITE" id="PS00107">
    <property type="entry name" value="PROTEIN_KINASE_ATP"/>
    <property type="match status" value="1"/>
</dbReference>
<dbReference type="InterPro" id="IPR017441">
    <property type="entry name" value="Protein_kinase_ATP_BS"/>
</dbReference>
<dbReference type="PANTHER" id="PTHR24343">
    <property type="entry name" value="SERINE/THREONINE KINASE"/>
    <property type="match status" value="1"/>
</dbReference>
<evidence type="ECO:0000256" key="6">
    <source>
        <dbReference type="ARBA" id="ARBA00022840"/>
    </source>
</evidence>
<dbReference type="EMBL" id="MCGO01000006">
    <property type="protein sequence ID" value="ORY50893.1"/>
    <property type="molecule type" value="Genomic_DNA"/>
</dbReference>
<dbReference type="InterPro" id="IPR000719">
    <property type="entry name" value="Prot_kinase_dom"/>
</dbReference>
<dbReference type="InterPro" id="IPR008271">
    <property type="entry name" value="Ser/Thr_kinase_AS"/>
</dbReference>
<dbReference type="GO" id="GO:0005524">
    <property type="term" value="F:ATP binding"/>
    <property type="evidence" value="ECO:0007669"/>
    <property type="project" value="UniProtKB-UniRule"/>
</dbReference>
<comment type="caution">
    <text evidence="13">The sequence shown here is derived from an EMBL/GenBank/DDBJ whole genome shotgun (WGS) entry which is preliminary data.</text>
</comment>
<evidence type="ECO:0000256" key="11">
    <source>
        <dbReference type="SAM" id="MobiDB-lite"/>
    </source>
</evidence>
<comment type="catalytic activity">
    <reaction evidence="7">
        <text>L-threonyl-[protein] + ATP = O-phospho-L-threonyl-[protein] + ADP + H(+)</text>
        <dbReference type="Rhea" id="RHEA:46608"/>
        <dbReference type="Rhea" id="RHEA-COMP:11060"/>
        <dbReference type="Rhea" id="RHEA-COMP:11605"/>
        <dbReference type="ChEBI" id="CHEBI:15378"/>
        <dbReference type="ChEBI" id="CHEBI:30013"/>
        <dbReference type="ChEBI" id="CHEBI:30616"/>
        <dbReference type="ChEBI" id="CHEBI:61977"/>
        <dbReference type="ChEBI" id="CHEBI:456216"/>
        <dbReference type="EC" id="2.7.11.1"/>
    </reaction>
</comment>
<accession>A0A1Y2CV54</accession>
<evidence type="ECO:0000256" key="1">
    <source>
        <dbReference type="ARBA" id="ARBA00012513"/>
    </source>
</evidence>
<comment type="catalytic activity">
    <reaction evidence="8">
        <text>L-seryl-[protein] + ATP = O-phospho-L-seryl-[protein] + ADP + H(+)</text>
        <dbReference type="Rhea" id="RHEA:17989"/>
        <dbReference type="Rhea" id="RHEA-COMP:9863"/>
        <dbReference type="Rhea" id="RHEA-COMP:11604"/>
        <dbReference type="ChEBI" id="CHEBI:15378"/>
        <dbReference type="ChEBI" id="CHEBI:29999"/>
        <dbReference type="ChEBI" id="CHEBI:30616"/>
        <dbReference type="ChEBI" id="CHEBI:83421"/>
        <dbReference type="ChEBI" id="CHEBI:456216"/>
        <dbReference type="EC" id="2.7.11.1"/>
    </reaction>
</comment>
<dbReference type="SMART" id="SM00220">
    <property type="entry name" value="S_TKc"/>
    <property type="match status" value="1"/>
</dbReference>
<evidence type="ECO:0000313" key="13">
    <source>
        <dbReference type="EMBL" id="ORY50893.1"/>
    </source>
</evidence>
<evidence type="ECO:0000256" key="3">
    <source>
        <dbReference type="ARBA" id="ARBA00022679"/>
    </source>
</evidence>
<evidence type="ECO:0000256" key="5">
    <source>
        <dbReference type="ARBA" id="ARBA00022777"/>
    </source>
</evidence>
<keyword evidence="2 10" id="KW-0723">Serine/threonine-protein kinase</keyword>
<reference evidence="13 14" key="1">
    <citation type="submission" date="2016-07" db="EMBL/GenBank/DDBJ databases">
        <title>Pervasive Adenine N6-methylation of Active Genes in Fungi.</title>
        <authorList>
            <consortium name="DOE Joint Genome Institute"/>
            <person name="Mondo S.J."/>
            <person name="Dannebaum R.O."/>
            <person name="Kuo R.C."/>
            <person name="Labutti K."/>
            <person name="Haridas S."/>
            <person name="Kuo A."/>
            <person name="Salamov A."/>
            <person name="Ahrendt S.R."/>
            <person name="Lipzen A."/>
            <person name="Sullivan W."/>
            <person name="Andreopoulos W.B."/>
            <person name="Clum A."/>
            <person name="Lindquist E."/>
            <person name="Daum C."/>
            <person name="Ramamoorthy G.K."/>
            <person name="Gryganskyi A."/>
            <person name="Culley D."/>
            <person name="Magnuson J.K."/>
            <person name="James T.Y."/>
            <person name="O'Malley M.A."/>
            <person name="Stajich J.E."/>
            <person name="Spatafora J.W."/>
            <person name="Visel A."/>
            <person name="Grigoriev I.V."/>
        </authorList>
    </citation>
    <scope>NUCLEOTIDE SEQUENCE [LARGE SCALE GENOMIC DNA]</scope>
    <source>
        <strain evidence="13 14">JEL800</strain>
    </source>
</reference>
<proteinExistence type="inferred from homology"/>
<sequence>MISRKSPGARSPPSTSASRVNSNASLFDKYGKVEDFLGKGANATVRLVLLYEFDKHEVYYAVKKFRKRHKKETEKEYIKKVIGEFCISSSLHHVNVIQTVDLIQDNRHQWCVVMEYMPGGDLYARLQEGIDDLDELNCYFKQLMNGVQYIHNMGVAHRDLKPENLILDAECRILKIADFGVSEVFKTCFEKSSHKTKGVCGSEPYIAPEEWGEGAEFYATKVDVWACGIIYYALLKNSVPWHVAKSSDLHYTEYVRRRNPQYNSGFLPFDRLPEGPRNIIYHVLEPDPAIRWTVENILDDPWLKAREVCGMPELEGLNMVHTHKPPAHK</sequence>
<dbReference type="EC" id="2.7.11.1" evidence="1"/>
<evidence type="ECO:0000256" key="8">
    <source>
        <dbReference type="ARBA" id="ARBA00048679"/>
    </source>
</evidence>
<comment type="similarity">
    <text evidence="10">Belongs to the protein kinase superfamily.</text>
</comment>
<dbReference type="InterPro" id="IPR011009">
    <property type="entry name" value="Kinase-like_dom_sf"/>
</dbReference>
<gene>
    <name evidence="13" type="ORF">BCR33DRAFT_656459</name>
</gene>
<dbReference type="OrthoDB" id="6513151at2759"/>
<organism evidence="13 14">
    <name type="scientific">Rhizoclosmatium globosum</name>
    <dbReference type="NCBI Taxonomy" id="329046"/>
    <lineage>
        <taxon>Eukaryota</taxon>
        <taxon>Fungi</taxon>
        <taxon>Fungi incertae sedis</taxon>
        <taxon>Chytridiomycota</taxon>
        <taxon>Chytridiomycota incertae sedis</taxon>
        <taxon>Chytridiomycetes</taxon>
        <taxon>Chytridiales</taxon>
        <taxon>Chytriomycetaceae</taxon>
        <taxon>Rhizoclosmatium</taxon>
    </lineage>
</organism>
<feature type="region of interest" description="Disordered" evidence="11">
    <location>
        <begin position="1"/>
        <end position="20"/>
    </location>
</feature>
<keyword evidence="6 9" id="KW-0067">ATP-binding</keyword>
<keyword evidence="3" id="KW-0808">Transferase</keyword>
<evidence type="ECO:0000259" key="12">
    <source>
        <dbReference type="PROSITE" id="PS50011"/>
    </source>
</evidence>
<dbReference type="AlphaFoldDB" id="A0A1Y2CV54"/>
<dbReference type="CDD" id="cd13994">
    <property type="entry name" value="STKc_HAL4_like"/>
    <property type="match status" value="1"/>
</dbReference>
<feature type="binding site" evidence="9">
    <location>
        <position position="64"/>
    </location>
    <ligand>
        <name>ATP</name>
        <dbReference type="ChEBI" id="CHEBI:30616"/>
    </ligand>
</feature>
<keyword evidence="4 9" id="KW-0547">Nucleotide-binding</keyword>
<name>A0A1Y2CV54_9FUNG</name>
<dbReference type="GO" id="GO:0004674">
    <property type="term" value="F:protein serine/threonine kinase activity"/>
    <property type="evidence" value="ECO:0007669"/>
    <property type="project" value="UniProtKB-KW"/>
</dbReference>
<dbReference type="PROSITE" id="PS50011">
    <property type="entry name" value="PROTEIN_KINASE_DOM"/>
    <property type="match status" value="1"/>
</dbReference>
<dbReference type="PROSITE" id="PS00108">
    <property type="entry name" value="PROTEIN_KINASE_ST"/>
    <property type="match status" value="1"/>
</dbReference>
<dbReference type="Proteomes" id="UP000193642">
    <property type="component" value="Unassembled WGS sequence"/>
</dbReference>
<feature type="domain" description="Protein kinase" evidence="12">
    <location>
        <begin position="31"/>
        <end position="303"/>
    </location>
</feature>
<evidence type="ECO:0000256" key="2">
    <source>
        <dbReference type="ARBA" id="ARBA00022527"/>
    </source>
</evidence>
<evidence type="ECO:0000256" key="9">
    <source>
        <dbReference type="PROSITE-ProRule" id="PRU10141"/>
    </source>
</evidence>
<dbReference type="PANTHER" id="PTHR24343:SF558">
    <property type="entry name" value="PROTEIN KINASE DOMAIN-CONTAINING PROTEIN"/>
    <property type="match status" value="1"/>
</dbReference>
<keyword evidence="5 13" id="KW-0418">Kinase</keyword>
<evidence type="ECO:0000313" key="14">
    <source>
        <dbReference type="Proteomes" id="UP000193642"/>
    </source>
</evidence>
<evidence type="ECO:0000256" key="4">
    <source>
        <dbReference type="ARBA" id="ARBA00022741"/>
    </source>
</evidence>
<dbReference type="STRING" id="329046.A0A1Y2CV54"/>
<dbReference type="Pfam" id="PF00069">
    <property type="entry name" value="Pkinase"/>
    <property type="match status" value="1"/>
</dbReference>
<evidence type="ECO:0000256" key="7">
    <source>
        <dbReference type="ARBA" id="ARBA00047899"/>
    </source>
</evidence>
<protein>
    <recommendedName>
        <fullName evidence="1">non-specific serine/threonine protein kinase</fullName>
        <ecNumber evidence="1">2.7.11.1</ecNumber>
    </recommendedName>
</protein>
<keyword evidence="14" id="KW-1185">Reference proteome</keyword>
<evidence type="ECO:0000256" key="10">
    <source>
        <dbReference type="RuleBase" id="RU000304"/>
    </source>
</evidence>
<dbReference type="Gene3D" id="1.10.510.10">
    <property type="entry name" value="Transferase(Phosphotransferase) domain 1"/>
    <property type="match status" value="1"/>
</dbReference>
<dbReference type="SUPFAM" id="SSF56112">
    <property type="entry name" value="Protein kinase-like (PK-like)"/>
    <property type="match status" value="1"/>
</dbReference>
<dbReference type="GO" id="GO:0005829">
    <property type="term" value="C:cytosol"/>
    <property type="evidence" value="ECO:0007669"/>
    <property type="project" value="TreeGrafter"/>
</dbReference>